<gene>
    <name evidence="1" type="ORF">ABZZ21_43795</name>
</gene>
<comment type="caution">
    <text evidence="1">The sequence shown here is derived from an EMBL/GenBank/DDBJ whole genome shotgun (WGS) entry which is preliminary data.</text>
</comment>
<proteinExistence type="predicted"/>
<name>A0ABV2VBY2_9ACTN</name>
<accession>A0ABV2VBY2</accession>
<feature type="non-terminal residue" evidence="1">
    <location>
        <position position="79"/>
    </location>
</feature>
<reference evidence="1 2" key="1">
    <citation type="submission" date="2024-06" db="EMBL/GenBank/DDBJ databases">
        <title>The Natural Products Discovery Center: Release of the First 8490 Sequenced Strains for Exploring Actinobacteria Biosynthetic Diversity.</title>
        <authorList>
            <person name="Kalkreuter E."/>
            <person name="Kautsar S.A."/>
            <person name="Yang D."/>
            <person name="Bader C.D."/>
            <person name="Teijaro C.N."/>
            <person name="Fluegel L."/>
            <person name="Davis C.M."/>
            <person name="Simpson J.R."/>
            <person name="Lauterbach L."/>
            <person name="Steele A.D."/>
            <person name="Gui C."/>
            <person name="Meng S."/>
            <person name="Li G."/>
            <person name="Viehrig K."/>
            <person name="Ye F."/>
            <person name="Su P."/>
            <person name="Kiefer A.F."/>
            <person name="Nichols A."/>
            <person name="Cepeda A.J."/>
            <person name="Yan W."/>
            <person name="Fan B."/>
            <person name="Jiang Y."/>
            <person name="Adhikari A."/>
            <person name="Zheng C.-J."/>
            <person name="Schuster L."/>
            <person name="Cowan T.M."/>
            <person name="Smanski M.J."/>
            <person name="Chevrette M.G."/>
            <person name="De Carvalho L.P.S."/>
            <person name="Shen B."/>
        </authorList>
    </citation>
    <scope>NUCLEOTIDE SEQUENCE [LARGE SCALE GENOMIC DNA]</scope>
    <source>
        <strain evidence="1 2">NPDC006434</strain>
    </source>
</reference>
<evidence type="ECO:0000313" key="2">
    <source>
        <dbReference type="Proteomes" id="UP001550210"/>
    </source>
</evidence>
<dbReference type="EMBL" id="JBEXPZ010000124">
    <property type="protein sequence ID" value="MET9851327.1"/>
    <property type="molecule type" value="Genomic_DNA"/>
</dbReference>
<sequence length="79" mass="8520">MAHGDHRDAEDFCHGLERSQPFLQAHYLGLEEAPVAADPGVDLVLGDRAGAAGLLEQVNQRAEPLSMDHLQPRSPAARP</sequence>
<protein>
    <submittedName>
        <fullName evidence="1">Uncharacterized protein</fullName>
    </submittedName>
</protein>
<dbReference type="Proteomes" id="UP001550210">
    <property type="component" value="Unassembled WGS sequence"/>
</dbReference>
<organism evidence="1 2">
    <name type="scientific">Streptomyces ossamyceticus</name>
    <dbReference type="NCBI Taxonomy" id="249581"/>
    <lineage>
        <taxon>Bacteria</taxon>
        <taxon>Bacillati</taxon>
        <taxon>Actinomycetota</taxon>
        <taxon>Actinomycetes</taxon>
        <taxon>Kitasatosporales</taxon>
        <taxon>Streptomycetaceae</taxon>
        <taxon>Streptomyces</taxon>
    </lineage>
</organism>
<dbReference type="RefSeq" id="WP_355405173.1">
    <property type="nucleotide sequence ID" value="NZ_JBEXPZ010000124.1"/>
</dbReference>
<keyword evidence="2" id="KW-1185">Reference proteome</keyword>
<evidence type="ECO:0000313" key="1">
    <source>
        <dbReference type="EMBL" id="MET9851327.1"/>
    </source>
</evidence>